<dbReference type="SUPFAM" id="SSF54593">
    <property type="entry name" value="Glyoxalase/Bleomycin resistance protein/Dihydroxybiphenyl dioxygenase"/>
    <property type="match status" value="1"/>
</dbReference>
<dbReference type="Gene3D" id="3.10.180.10">
    <property type="entry name" value="2,3-Dihydroxybiphenyl 1,2-Dioxygenase, domain 1"/>
    <property type="match status" value="1"/>
</dbReference>
<dbReference type="RefSeq" id="WP_319954813.1">
    <property type="nucleotide sequence ID" value="NZ_JAXAVX010000007.1"/>
</dbReference>
<protein>
    <submittedName>
        <fullName evidence="2">VOC family protein</fullName>
    </submittedName>
</protein>
<feature type="domain" description="VOC" evidence="1">
    <location>
        <begin position="1"/>
        <end position="117"/>
    </location>
</feature>
<accession>A0ABU4VMS0</accession>
<keyword evidence="3" id="KW-1185">Reference proteome</keyword>
<comment type="caution">
    <text evidence="2">The sequence shown here is derived from an EMBL/GenBank/DDBJ whole genome shotgun (WGS) entry which is preliminary data.</text>
</comment>
<name>A0ABU4VMS0_9ACTN</name>
<evidence type="ECO:0000313" key="3">
    <source>
        <dbReference type="Proteomes" id="UP001277761"/>
    </source>
</evidence>
<sequence>MTLATARIQEERAFWCGALGLERTPGAPDGGFAVAVGDGVLAFRPAPASAAAPAHHVALEVAPERLVDAAAWLAAAAPLVELDGPEGPEPIVDFPAWAAHSVYAVTPGGHVVELIARHRRPWTPPPGDGGALVRGLSEVGVCAPDVASLVDRLHGLGLERWFGDPASGFAAVGDESGLLICVREWRHWFPTARPAVPGSVSIVLEAVPALHPEDPVAVGSATELRALPT</sequence>
<evidence type="ECO:0000313" key="2">
    <source>
        <dbReference type="EMBL" id="MDX8152657.1"/>
    </source>
</evidence>
<organism evidence="2 3">
    <name type="scientific">Patulibacter brassicae</name>
    <dbReference type="NCBI Taxonomy" id="1705717"/>
    <lineage>
        <taxon>Bacteria</taxon>
        <taxon>Bacillati</taxon>
        <taxon>Actinomycetota</taxon>
        <taxon>Thermoleophilia</taxon>
        <taxon>Solirubrobacterales</taxon>
        <taxon>Patulibacteraceae</taxon>
        <taxon>Patulibacter</taxon>
    </lineage>
</organism>
<gene>
    <name evidence="2" type="ORF">SK069_13710</name>
</gene>
<proteinExistence type="predicted"/>
<dbReference type="InterPro" id="IPR029068">
    <property type="entry name" value="Glyas_Bleomycin-R_OHBP_Dase"/>
</dbReference>
<dbReference type="InterPro" id="IPR037523">
    <property type="entry name" value="VOC_core"/>
</dbReference>
<dbReference type="Proteomes" id="UP001277761">
    <property type="component" value="Unassembled WGS sequence"/>
</dbReference>
<dbReference type="CDD" id="cd06587">
    <property type="entry name" value="VOC"/>
    <property type="match status" value="1"/>
</dbReference>
<dbReference type="EMBL" id="JAXAVX010000007">
    <property type="protein sequence ID" value="MDX8152657.1"/>
    <property type="molecule type" value="Genomic_DNA"/>
</dbReference>
<evidence type="ECO:0000259" key="1">
    <source>
        <dbReference type="PROSITE" id="PS51819"/>
    </source>
</evidence>
<reference evidence="2 3" key="1">
    <citation type="submission" date="2023-11" db="EMBL/GenBank/DDBJ databases">
        <authorList>
            <person name="Xu M."/>
            <person name="Jiang T."/>
        </authorList>
    </citation>
    <scope>NUCLEOTIDE SEQUENCE [LARGE SCALE GENOMIC DNA]</scope>
    <source>
        <strain evidence="2 3">SD</strain>
    </source>
</reference>
<dbReference type="PROSITE" id="PS51819">
    <property type="entry name" value="VOC"/>
    <property type="match status" value="1"/>
</dbReference>